<evidence type="ECO:0000313" key="2">
    <source>
        <dbReference type="Proteomes" id="UP001219525"/>
    </source>
</evidence>
<dbReference type="Proteomes" id="UP001219525">
    <property type="component" value="Unassembled WGS sequence"/>
</dbReference>
<name>A0AAD6UXT5_9AGAR</name>
<organism evidence="1 2">
    <name type="scientific">Mycena pura</name>
    <dbReference type="NCBI Taxonomy" id="153505"/>
    <lineage>
        <taxon>Eukaryota</taxon>
        <taxon>Fungi</taxon>
        <taxon>Dikarya</taxon>
        <taxon>Basidiomycota</taxon>
        <taxon>Agaricomycotina</taxon>
        <taxon>Agaricomycetes</taxon>
        <taxon>Agaricomycetidae</taxon>
        <taxon>Agaricales</taxon>
        <taxon>Marasmiineae</taxon>
        <taxon>Mycenaceae</taxon>
        <taxon>Mycena</taxon>
    </lineage>
</organism>
<keyword evidence="2" id="KW-1185">Reference proteome</keyword>
<proteinExistence type="predicted"/>
<comment type="caution">
    <text evidence="1">The sequence shown here is derived from an EMBL/GenBank/DDBJ whole genome shotgun (WGS) entry which is preliminary data.</text>
</comment>
<dbReference type="EMBL" id="JARJCW010000098">
    <property type="protein sequence ID" value="KAJ7194377.1"/>
    <property type="molecule type" value="Genomic_DNA"/>
</dbReference>
<dbReference type="AlphaFoldDB" id="A0AAD6UXT5"/>
<reference evidence="1" key="1">
    <citation type="submission" date="2023-03" db="EMBL/GenBank/DDBJ databases">
        <title>Massive genome expansion in bonnet fungi (Mycena s.s.) driven by repeated elements and novel gene families across ecological guilds.</title>
        <authorList>
            <consortium name="Lawrence Berkeley National Laboratory"/>
            <person name="Harder C.B."/>
            <person name="Miyauchi S."/>
            <person name="Viragh M."/>
            <person name="Kuo A."/>
            <person name="Thoen E."/>
            <person name="Andreopoulos B."/>
            <person name="Lu D."/>
            <person name="Skrede I."/>
            <person name="Drula E."/>
            <person name="Henrissat B."/>
            <person name="Morin E."/>
            <person name="Kohler A."/>
            <person name="Barry K."/>
            <person name="LaButti K."/>
            <person name="Morin E."/>
            <person name="Salamov A."/>
            <person name="Lipzen A."/>
            <person name="Mereny Z."/>
            <person name="Hegedus B."/>
            <person name="Baldrian P."/>
            <person name="Stursova M."/>
            <person name="Weitz H."/>
            <person name="Taylor A."/>
            <person name="Grigoriev I.V."/>
            <person name="Nagy L.G."/>
            <person name="Martin F."/>
            <person name="Kauserud H."/>
        </authorList>
    </citation>
    <scope>NUCLEOTIDE SEQUENCE</scope>
    <source>
        <strain evidence="1">9144</strain>
    </source>
</reference>
<sequence length="131" mass="15028">MYKLIKLQHRVLTETPLLVPRLATLTLRLREPEDYHLSLVDFLCERFPRGLISVKVHLDDDDVSSWLPPAVCLAELNELISGGMDVELRCDEQYWNGGEYCPQQSEPEGATQLLSDDSLLMRKLDPCEKFP</sequence>
<evidence type="ECO:0000313" key="1">
    <source>
        <dbReference type="EMBL" id="KAJ7194377.1"/>
    </source>
</evidence>
<protein>
    <submittedName>
        <fullName evidence="1">Uncharacterized protein</fullName>
    </submittedName>
</protein>
<accession>A0AAD6UXT5</accession>
<gene>
    <name evidence="1" type="ORF">GGX14DRAFT_404646</name>
</gene>